<feature type="domain" description="Core-binding (CB)" evidence="3">
    <location>
        <begin position="66"/>
        <end position="145"/>
    </location>
</feature>
<evidence type="ECO:0000256" key="1">
    <source>
        <dbReference type="ARBA" id="ARBA00023125"/>
    </source>
</evidence>
<dbReference type="GO" id="GO:0006310">
    <property type="term" value="P:DNA recombination"/>
    <property type="evidence" value="ECO:0007669"/>
    <property type="project" value="UniProtKB-KW"/>
</dbReference>
<evidence type="ECO:0000313" key="5">
    <source>
        <dbReference type="Proteomes" id="UP000828390"/>
    </source>
</evidence>
<accession>A0A9D4FVU1</accession>
<sequence length="378" mass="43517">MYYDTSTVANSELVEQFLGTIDRYSVSDSSRKDYTDDSQYVQSTSFGRQTPVSCFSIIRKSFEDRQIPKRAVDIMLASWKPSTQKQYSVYIRRWFLFCSKREINTLQVTVNDVLDFLTQLFDSGLSYDTINIARSALSSLGFLLDGFVVGQHPLIKRFLNGVFNLRPSKARYKDVWDVNIVLKYLKNLPDVRLLTLKNLTLKLAMLIALTQASRVQSLKLLTLEGLRQGHNSIVLQYSNSLKQCKPGRRVPYVELKEYFPDKNICVVHTLREYIKRTEPLRKGEHLLFISYLKPYHAVTASTISRWLKTVMHLAGIDINVYKAHSIRGASTSKVSQFVPIKEILSVAGWNNATTFNRFYNRDIQQQRSFSDSLLDSSQ</sequence>
<proteinExistence type="predicted"/>
<protein>
    <recommendedName>
        <fullName evidence="3">Core-binding (CB) domain-containing protein</fullName>
    </recommendedName>
</protein>
<dbReference type="PANTHER" id="PTHR35617">
    <property type="entry name" value="PHAGE_INTEGRASE DOMAIN-CONTAINING PROTEIN"/>
    <property type="match status" value="1"/>
</dbReference>
<dbReference type="PROSITE" id="PS51900">
    <property type="entry name" value="CB"/>
    <property type="match status" value="1"/>
</dbReference>
<reference evidence="4" key="2">
    <citation type="submission" date="2020-11" db="EMBL/GenBank/DDBJ databases">
        <authorList>
            <person name="McCartney M.A."/>
            <person name="Auch B."/>
            <person name="Kono T."/>
            <person name="Mallez S."/>
            <person name="Becker A."/>
            <person name="Gohl D.M."/>
            <person name="Silverstein K.A.T."/>
            <person name="Koren S."/>
            <person name="Bechman K.B."/>
            <person name="Herman A."/>
            <person name="Abrahante J.E."/>
            <person name="Garbe J."/>
        </authorList>
    </citation>
    <scope>NUCLEOTIDE SEQUENCE</scope>
    <source>
        <strain evidence="4">Duluth1</strain>
        <tissue evidence="4">Whole animal</tissue>
    </source>
</reference>
<dbReference type="Pfam" id="PF13495">
    <property type="entry name" value="Phage_int_SAM_4"/>
    <property type="match status" value="1"/>
</dbReference>
<evidence type="ECO:0000313" key="4">
    <source>
        <dbReference type="EMBL" id="KAH3806244.1"/>
    </source>
</evidence>
<dbReference type="GO" id="GO:0003677">
    <property type="term" value="F:DNA binding"/>
    <property type="evidence" value="ECO:0007669"/>
    <property type="project" value="UniProtKB-KW"/>
</dbReference>
<comment type="caution">
    <text evidence="4">The sequence shown here is derived from an EMBL/GenBank/DDBJ whole genome shotgun (WGS) entry which is preliminary data.</text>
</comment>
<dbReference type="InterPro" id="IPR011010">
    <property type="entry name" value="DNA_brk_join_enz"/>
</dbReference>
<dbReference type="Gene3D" id="1.10.443.10">
    <property type="entry name" value="Intergrase catalytic core"/>
    <property type="match status" value="1"/>
</dbReference>
<dbReference type="InterPro" id="IPR010998">
    <property type="entry name" value="Integrase_recombinase_N"/>
</dbReference>
<evidence type="ECO:0000259" key="3">
    <source>
        <dbReference type="PROSITE" id="PS51900"/>
    </source>
</evidence>
<dbReference type="InterPro" id="IPR013762">
    <property type="entry name" value="Integrase-like_cat_sf"/>
</dbReference>
<reference evidence="4" key="1">
    <citation type="journal article" date="2019" name="bioRxiv">
        <title>The Genome of the Zebra Mussel, Dreissena polymorpha: A Resource for Invasive Species Research.</title>
        <authorList>
            <person name="McCartney M.A."/>
            <person name="Auch B."/>
            <person name="Kono T."/>
            <person name="Mallez S."/>
            <person name="Zhang Y."/>
            <person name="Obille A."/>
            <person name="Becker A."/>
            <person name="Abrahante J.E."/>
            <person name="Garbe J."/>
            <person name="Badalamenti J.P."/>
            <person name="Herman A."/>
            <person name="Mangelson H."/>
            <person name="Liachko I."/>
            <person name="Sullivan S."/>
            <person name="Sone E.D."/>
            <person name="Koren S."/>
            <person name="Silverstein K.A.T."/>
            <person name="Beckman K.B."/>
            <person name="Gohl D.M."/>
        </authorList>
    </citation>
    <scope>NUCLEOTIDE SEQUENCE</scope>
    <source>
        <strain evidence="4">Duluth1</strain>
        <tissue evidence="4">Whole animal</tissue>
    </source>
</reference>
<dbReference type="AlphaFoldDB" id="A0A9D4FVU1"/>
<dbReference type="OrthoDB" id="10064229at2759"/>
<evidence type="ECO:0000256" key="2">
    <source>
        <dbReference type="ARBA" id="ARBA00023172"/>
    </source>
</evidence>
<dbReference type="SUPFAM" id="SSF56349">
    <property type="entry name" value="DNA breaking-rejoining enzymes"/>
    <property type="match status" value="1"/>
</dbReference>
<dbReference type="GO" id="GO:0015074">
    <property type="term" value="P:DNA integration"/>
    <property type="evidence" value="ECO:0007669"/>
    <property type="project" value="InterPro"/>
</dbReference>
<name>A0A9D4FVU1_DREPO</name>
<dbReference type="Gene3D" id="1.10.150.130">
    <property type="match status" value="1"/>
</dbReference>
<dbReference type="Proteomes" id="UP000828390">
    <property type="component" value="Unassembled WGS sequence"/>
</dbReference>
<dbReference type="InterPro" id="IPR004107">
    <property type="entry name" value="Integrase_SAM-like_N"/>
</dbReference>
<keyword evidence="2" id="KW-0233">DNA recombination</keyword>
<keyword evidence="5" id="KW-1185">Reference proteome</keyword>
<dbReference type="InterPro" id="IPR044068">
    <property type="entry name" value="CB"/>
</dbReference>
<keyword evidence="1" id="KW-0238">DNA-binding</keyword>
<dbReference type="PANTHER" id="PTHR35617:SF3">
    <property type="entry name" value="CORE-BINDING (CB) DOMAIN-CONTAINING PROTEIN"/>
    <property type="match status" value="1"/>
</dbReference>
<gene>
    <name evidence="4" type="ORF">DPMN_134563</name>
</gene>
<organism evidence="4 5">
    <name type="scientific">Dreissena polymorpha</name>
    <name type="common">Zebra mussel</name>
    <name type="synonym">Mytilus polymorpha</name>
    <dbReference type="NCBI Taxonomy" id="45954"/>
    <lineage>
        <taxon>Eukaryota</taxon>
        <taxon>Metazoa</taxon>
        <taxon>Spiralia</taxon>
        <taxon>Lophotrochozoa</taxon>
        <taxon>Mollusca</taxon>
        <taxon>Bivalvia</taxon>
        <taxon>Autobranchia</taxon>
        <taxon>Heteroconchia</taxon>
        <taxon>Euheterodonta</taxon>
        <taxon>Imparidentia</taxon>
        <taxon>Neoheterodontei</taxon>
        <taxon>Myida</taxon>
        <taxon>Dreissenoidea</taxon>
        <taxon>Dreissenidae</taxon>
        <taxon>Dreissena</taxon>
    </lineage>
</organism>
<dbReference type="EMBL" id="JAIWYP010000006">
    <property type="protein sequence ID" value="KAH3806244.1"/>
    <property type="molecule type" value="Genomic_DNA"/>
</dbReference>